<evidence type="ECO:0000259" key="13">
    <source>
        <dbReference type="PROSITE" id="PS51747"/>
    </source>
</evidence>
<dbReference type="EC" id="3.5.4.5" evidence="4"/>
<dbReference type="PROSITE" id="PS51747">
    <property type="entry name" value="CYT_DCMP_DEAMINASES_2"/>
    <property type="match status" value="1"/>
</dbReference>
<comment type="similarity">
    <text evidence="3">Belongs to the cytidine and deoxycytidylate deaminase family.</text>
</comment>
<dbReference type="AlphaFoldDB" id="B8D4A3"/>
<dbReference type="Proteomes" id="UP000006903">
    <property type="component" value="Chromosome"/>
</dbReference>
<dbReference type="InterPro" id="IPR016193">
    <property type="entry name" value="Cytidine_deaminase-like"/>
</dbReference>
<evidence type="ECO:0000256" key="4">
    <source>
        <dbReference type="ARBA" id="ARBA00012783"/>
    </source>
</evidence>
<dbReference type="KEGG" id="dka:DKAM_0608"/>
<dbReference type="GO" id="GO:0004126">
    <property type="term" value="F:cytidine deaminase activity"/>
    <property type="evidence" value="ECO:0007669"/>
    <property type="project" value="UniProtKB-EC"/>
</dbReference>
<feature type="binding site" evidence="12">
    <location>
        <position position="93"/>
    </location>
    <ligand>
        <name>Zn(2+)</name>
        <dbReference type="ChEBI" id="CHEBI:29105"/>
        <note>catalytic</note>
    </ligand>
</feature>
<feature type="domain" description="CMP/dCMP-type deaminase" evidence="13">
    <location>
        <begin position="5"/>
        <end position="132"/>
    </location>
</feature>
<dbReference type="InterPro" id="IPR006262">
    <property type="entry name" value="Cyt_deam_tetra"/>
</dbReference>
<evidence type="ECO:0000256" key="12">
    <source>
        <dbReference type="PIRSR" id="PIRSR606262-3"/>
    </source>
</evidence>
<dbReference type="GO" id="GO:0008270">
    <property type="term" value="F:zinc ion binding"/>
    <property type="evidence" value="ECO:0007669"/>
    <property type="project" value="InterPro"/>
</dbReference>
<proteinExistence type="inferred from homology"/>
<accession>B8D4A3</accession>
<keyword evidence="5 12" id="KW-0479">Metal-binding</keyword>
<dbReference type="HOGENOM" id="CLU_097262_4_1_2"/>
<evidence type="ECO:0000313" key="15">
    <source>
        <dbReference type="Proteomes" id="UP000006903"/>
    </source>
</evidence>
<dbReference type="PANTHER" id="PTHR11644">
    <property type="entry name" value="CYTIDINE DEAMINASE"/>
    <property type="match status" value="1"/>
</dbReference>
<dbReference type="NCBIfam" id="NF004064">
    <property type="entry name" value="PRK05578.1"/>
    <property type="match status" value="1"/>
</dbReference>
<evidence type="ECO:0000256" key="5">
    <source>
        <dbReference type="ARBA" id="ARBA00022723"/>
    </source>
</evidence>
<dbReference type="InterPro" id="IPR016192">
    <property type="entry name" value="APOBEC/CMP_deaminase_Zn-bd"/>
</dbReference>
<dbReference type="GO" id="GO:0072527">
    <property type="term" value="P:pyrimidine-containing compound metabolic process"/>
    <property type="evidence" value="ECO:0007669"/>
    <property type="project" value="UniProtKB-ARBA"/>
</dbReference>
<dbReference type="NCBIfam" id="TIGR01354">
    <property type="entry name" value="cyt_deam_tetra"/>
    <property type="match status" value="1"/>
</dbReference>
<dbReference type="FunFam" id="3.40.140.10:FF:000008">
    <property type="entry name" value="Cytidine deaminase"/>
    <property type="match status" value="1"/>
</dbReference>
<dbReference type="GO" id="GO:0042802">
    <property type="term" value="F:identical protein binding"/>
    <property type="evidence" value="ECO:0007669"/>
    <property type="project" value="UniProtKB-ARBA"/>
</dbReference>
<evidence type="ECO:0000256" key="9">
    <source>
        <dbReference type="ARBA" id="ARBA00049558"/>
    </source>
</evidence>
<evidence type="ECO:0000256" key="10">
    <source>
        <dbReference type="PIRSR" id="PIRSR606262-1"/>
    </source>
</evidence>
<dbReference type="eggNOG" id="arCOG04173">
    <property type="taxonomic scope" value="Archaea"/>
</dbReference>
<feature type="binding site" evidence="11">
    <location>
        <begin position="46"/>
        <end position="52"/>
    </location>
    <ligand>
        <name>substrate</name>
    </ligand>
</feature>
<evidence type="ECO:0000256" key="3">
    <source>
        <dbReference type="ARBA" id="ARBA00006576"/>
    </source>
</evidence>
<evidence type="ECO:0000256" key="8">
    <source>
        <dbReference type="ARBA" id="ARBA00032005"/>
    </source>
</evidence>
<comment type="cofactor">
    <cofactor evidence="1 12">
        <name>Zn(2+)</name>
        <dbReference type="ChEBI" id="CHEBI:29105"/>
    </cofactor>
</comment>
<dbReference type="CDD" id="cd01283">
    <property type="entry name" value="cytidine_deaminase"/>
    <property type="match status" value="1"/>
</dbReference>
<evidence type="ECO:0000313" key="14">
    <source>
        <dbReference type="EMBL" id="ACL10934.1"/>
    </source>
</evidence>
<keyword evidence="7 12" id="KW-0862">Zinc</keyword>
<dbReference type="PANTHER" id="PTHR11644:SF2">
    <property type="entry name" value="CYTIDINE DEAMINASE"/>
    <property type="match status" value="1"/>
</dbReference>
<comment type="function">
    <text evidence="2">This enzyme scavenges exogenous and endogenous cytidine and 2'-deoxycytidine for UMP synthesis.</text>
</comment>
<evidence type="ECO:0000256" key="7">
    <source>
        <dbReference type="ARBA" id="ARBA00022833"/>
    </source>
</evidence>
<feature type="binding site" evidence="12">
    <location>
        <position position="57"/>
    </location>
    <ligand>
        <name>Zn(2+)</name>
        <dbReference type="ChEBI" id="CHEBI:29105"/>
        <note>catalytic</note>
    </ligand>
</feature>
<feature type="active site" description="Proton donor" evidence="10">
    <location>
        <position position="59"/>
    </location>
</feature>
<dbReference type="InterPro" id="IPR002125">
    <property type="entry name" value="CMP_dCMP_dom"/>
</dbReference>
<dbReference type="GO" id="GO:0005829">
    <property type="term" value="C:cytosol"/>
    <property type="evidence" value="ECO:0007669"/>
    <property type="project" value="TreeGrafter"/>
</dbReference>
<dbReference type="GeneID" id="7170806"/>
<dbReference type="Gene3D" id="3.40.140.10">
    <property type="entry name" value="Cytidine Deaminase, domain 2"/>
    <property type="match status" value="1"/>
</dbReference>
<comment type="catalytic activity">
    <reaction evidence="9">
        <text>cytidine + H2O + H(+) = uridine + NH4(+)</text>
        <dbReference type="Rhea" id="RHEA:16069"/>
        <dbReference type="ChEBI" id="CHEBI:15377"/>
        <dbReference type="ChEBI" id="CHEBI:15378"/>
        <dbReference type="ChEBI" id="CHEBI:16704"/>
        <dbReference type="ChEBI" id="CHEBI:17562"/>
        <dbReference type="ChEBI" id="CHEBI:28938"/>
        <dbReference type="EC" id="3.5.4.5"/>
    </reaction>
</comment>
<dbReference type="PROSITE" id="PS00903">
    <property type="entry name" value="CYT_DCMP_DEAMINASES_1"/>
    <property type="match status" value="1"/>
</dbReference>
<organism evidence="14 15">
    <name type="scientific">Desulfurococcus amylolyticus (strain DSM 18924 / JCM 16383 / VKM B-2413 / 1221n)</name>
    <name type="common">Desulfurococcus kamchatkensis</name>
    <dbReference type="NCBI Taxonomy" id="490899"/>
    <lineage>
        <taxon>Archaea</taxon>
        <taxon>Thermoproteota</taxon>
        <taxon>Thermoprotei</taxon>
        <taxon>Desulfurococcales</taxon>
        <taxon>Desulfurococcaceae</taxon>
        <taxon>Desulfurococcus</taxon>
    </lineage>
</organism>
<evidence type="ECO:0000256" key="11">
    <source>
        <dbReference type="PIRSR" id="PIRSR606262-2"/>
    </source>
</evidence>
<gene>
    <name evidence="14" type="ordered locus">DKAM_0608</name>
</gene>
<dbReference type="GO" id="GO:0055086">
    <property type="term" value="P:nucleobase-containing small molecule metabolic process"/>
    <property type="evidence" value="ECO:0007669"/>
    <property type="project" value="UniProtKB-ARBA"/>
</dbReference>
<protein>
    <recommendedName>
        <fullName evidence="4">cytidine deaminase</fullName>
        <ecNumber evidence="4">3.5.4.5</ecNumber>
    </recommendedName>
    <alternativeName>
        <fullName evidence="8">Cytidine aminohydrolase</fullName>
    </alternativeName>
</protein>
<dbReference type="Pfam" id="PF00383">
    <property type="entry name" value="dCMP_cyt_deam_1"/>
    <property type="match status" value="1"/>
</dbReference>
<evidence type="ECO:0000256" key="6">
    <source>
        <dbReference type="ARBA" id="ARBA00022801"/>
    </source>
</evidence>
<name>B8D4A3_DESA1</name>
<keyword evidence="6" id="KW-0378">Hydrolase</keyword>
<evidence type="ECO:0000256" key="1">
    <source>
        <dbReference type="ARBA" id="ARBA00001947"/>
    </source>
</evidence>
<feature type="binding site" evidence="12">
    <location>
        <position position="90"/>
    </location>
    <ligand>
        <name>Zn(2+)</name>
        <dbReference type="ChEBI" id="CHEBI:29105"/>
        <note>catalytic</note>
    </ligand>
</feature>
<dbReference type="RefSeq" id="WP_012608275.1">
    <property type="nucleotide sequence ID" value="NC_011766.1"/>
</dbReference>
<evidence type="ECO:0000256" key="2">
    <source>
        <dbReference type="ARBA" id="ARBA00003949"/>
    </source>
</evidence>
<sequence>MSVNINIEGLIDKAKPFLSNSYAPYSNIHVAAAVLTDKGNIYTGVNVENASYGLTICAERSAISAMVAAGERRPVAVAVVTDMDNPIPPCGACRQVIAEFNPKALIIMHSVKSGKTIVKNLEELFPQPFILEK</sequence>
<dbReference type="InterPro" id="IPR050202">
    <property type="entry name" value="Cyt/Deoxycyt_deaminase"/>
</dbReference>
<dbReference type="STRING" id="490899.DKAM_0608"/>
<reference evidence="14 15" key="1">
    <citation type="journal article" date="2009" name="J. Bacteriol.">
        <title>Complete genome sequence of the anaerobic, protein-degrading hyperthermophilic crenarchaeon Desulfurococcus kamchatkensis.</title>
        <authorList>
            <person name="Ravin N.V."/>
            <person name="Mardanov A.V."/>
            <person name="Beletsky A.V."/>
            <person name="Kublanov I.V."/>
            <person name="Kolganova T.V."/>
            <person name="Lebedinsky A.V."/>
            <person name="Chernyh N.A."/>
            <person name="Bonch-Osmolovskaya E.A."/>
            <person name="Skryabin K.G."/>
        </authorList>
    </citation>
    <scope>NUCLEOTIDE SEQUENCE [LARGE SCALE GENOMIC DNA]</scope>
    <source>
        <strain evidence="15">DSM 18924 / JCM 16383 / VKM B-2413 / 1221n</strain>
    </source>
</reference>
<dbReference type="SUPFAM" id="SSF53927">
    <property type="entry name" value="Cytidine deaminase-like"/>
    <property type="match status" value="1"/>
</dbReference>
<dbReference type="EMBL" id="CP001140">
    <property type="protein sequence ID" value="ACL10934.1"/>
    <property type="molecule type" value="Genomic_DNA"/>
</dbReference>